<sequence length="141" mass="16361">MRQVWFAGDHSDIGGSYAEEEARLSDIPLRWMMEELREAVSEIAIREGLLTTWPDPLGLQHDQRQEVLNMQPAWLRRLTSDKLTWRTKVRSVNEAATLHPSVLDRFAARVVPQMGDVKPYRPENLRDHATVRHFFVDPNST</sequence>
<proteinExistence type="predicted"/>
<dbReference type="PANTHER" id="PTHR33840">
    <property type="match status" value="1"/>
</dbReference>
<accession>A0ABV3X2L0</accession>
<dbReference type="InterPro" id="IPR018712">
    <property type="entry name" value="Tle1-like_cat"/>
</dbReference>
<dbReference type="Pfam" id="PF09994">
    <property type="entry name" value="T6SS_Tle1-like_cat"/>
    <property type="match status" value="1"/>
</dbReference>
<evidence type="ECO:0000313" key="2">
    <source>
        <dbReference type="EMBL" id="MEX4010499.1"/>
    </source>
</evidence>
<dbReference type="PANTHER" id="PTHR33840:SF1">
    <property type="entry name" value="TLE1 PHOSPHOLIPASE DOMAIN-CONTAINING PROTEIN"/>
    <property type="match status" value="1"/>
</dbReference>
<evidence type="ECO:0000313" key="3">
    <source>
        <dbReference type="Proteomes" id="UP001559025"/>
    </source>
</evidence>
<dbReference type="RefSeq" id="WP_368805180.1">
    <property type="nucleotide sequence ID" value="NZ_JABETK010000003.1"/>
</dbReference>
<evidence type="ECO:0000259" key="1">
    <source>
        <dbReference type="Pfam" id="PF09994"/>
    </source>
</evidence>
<organism evidence="2 3">
    <name type="scientific">Neoaquamicrobium sediminum</name>
    <dbReference type="NCBI Taxonomy" id="1849104"/>
    <lineage>
        <taxon>Bacteria</taxon>
        <taxon>Pseudomonadati</taxon>
        <taxon>Pseudomonadota</taxon>
        <taxon>Alphaproteobacteria</taxon>
        <taxon>Hyphomicrobiales</taxon>
        <taxon>Phyllobacteriaceae</taxon>
        <taxon>Neoaquamicrobium</taxon>
    </lineage>
</organism>
<protein>
    <submittedName>
        <fullName evidence="2">DUF2235 domain-containing protein</fullName>
    </submittedName>
</protein>
<gene>
    <name evidence="2" type="ORF">V1479_24635</name>
</gene>
<reference evidence="2 3" key="1">
    <citation type="submission" date="2024-01" db="EMBL/GenBank/DDBJ databases">
        <title>New evidence supports the origin of RcGTA from prophage.</title>
        <authorList>
            <person name="Xu Y."/>
            <person name="Liu B."/>
            <person name="Chen F."/>
        </authorList>
    </citation>
    <scope>NUCLEOTIDE SEQUENCE [LARGE SCALE GENOMIC DNA]</scope>
    <source>
        <strain evidence="2 3">CBW1107-2</strain>
    </source>
</reference>
<dbReference type="Proteomes" id="UP001559025">
    <property type="component" value="Unassembled WGS sequence"/>
</dbReference>
<dbReference type="EMBL" id="JAZHFV010000014">
    <property type="protein sequence ID" value="MEX4010499.1"/>
    <property type="molecule type" value="Genomic_DNA"/>
</dbReference>
<feature type="domain" description="T6SS Phospholipase effector Tle1-like catalytic" evidence="1">
    <location>
        <begin position="2"/>
        <end position="35"/>
    </location>
</feature>
<name>A0ABV3X2L0_9HYPH</name>
<comment type="caution">
    <text evidence="2">The sequence shown here is derived from an EMBL/GenBank/DDBJ whole genome shotgun (WGS) entry which is preliminary data.</text>
</comment>
<keyword evidence="3" id="KW-1185">Reference proteome</keyword>